<dbReference type="GO" id="GO:0034703">
    <property type="term" value="C:cation channel complex"/>
    <property type="evidence" value="ECO:0007669"/>
    <property type="project" value="UniProtKB-ARBA"/>
</dbReference>
<evidence type="ECO:0000256" key="5">
    <source>
        <dbReference type="ARBA" id="ARBA00022737"/>
    </source>
</evidence>
<dbReference type="InterPro" id="IPR002110">
    <property type="entry name" value="Ankyrin_rpt"/>
</dbReference>
<dbReference type="InterPro" id="IPR005821">
    <property type="entry name" value="Ion_trans_dom"/>
</dbReference>
<evidence type="ECO:0000259" key="14">
    <source>
        <dbReference type="Pfam" id="PF00520"/>
    </source>
</evidence>
<evidence type="ECO:0000256" key="2">
    <source>
        <dbReference type="ARBA" id="ARBA00022448"/>
    </source>
</evidence>
<dbReference type="PROSITE" id="PS50088">
    <property type="entry name" value="ANK_REPEAT"/>
    <property type="match status" value="5"/>
</dbReference>
<dbReference type="Pfam" id="PF00520">
    <property type="entry name" value="Ion_trans"/>
    <property type="match status" value="1"/>
</dbReference>
<evidence type="ECO:0000313" key="15">
    <source>
        <dbReference type="EMBL" id="CAD7222548.1"/>
    </source>
</evidence>
<feature type="region of interest" description="Disordered" evidence="12">
    <location>
        <begin position="1"/>
        <end position="28"/>
    </location>
</feature>
<evidence type="ECO:0000256" key="8">
    <source>
        <dbReference type="ARBA" id="ARBA00023065"/>
    </source>
</evidence>
<dbReference type="OrthoDB" id="5402602at2759"/>
<name>A0A7R8W4S9_9CRUS</name>
<evidence type="ECO:0000256" key="3">
    <source>
        <dbReference type="ARBA" id="ARBA00022606"/>
    </source>
</evidence>
<feature type="transmembrane region" description="Helical" evidence="13">
    <location>
        <begin position="687"/>
        <end position="714"/>
    </location>
</feature>
<feature type="transmembrane region" description="Helical" evidence="13">
    <location>
        <begin position="803"/>
        <end position="821"/>
    </location>
</feature>
<evidence type="ECO:0000256" key="10">
    <source>
        <dbReference type="ARBA" id="ARBA00023180"/>
    </source>
</evidence>
<evidence type="ECO:0000256" key="12">
    <source>
        <dbReference type="SAM" id="MobiDB-lite"/>
    </source>
</evidence>
<dbReference type="Gene3D" id="1.25.40.20">
    <property type="entry name" value="Ankyrin repeat-containing domain"/>
    <property type="match status" value="3"/>
</dbReference>
<dbReference type="InterPro" id="IPR036770">
    <property type="entry name" value="Ankyrin_rpt-contain_sf"/>
</dbReference>
<dbReference type="SMART" id="SM00248">
    <property type="entry name" value="ANK"/>
    <property type="match status" value="11"/>
</dbReference>
<keyword evidence="5" id="KW-0677">Repeat</keyword>
<evidence type="ECO:0000256" key="6">
    <source>
        <dbReference type="ARBA" id="ARBA00022989"/>
    </source>
</evidence>
<protein>
    <recommendedName>
        <fullName evidence="14">Ion transport domain-containing protein</fullName>
    </recommendedName>
</protein>
<evidence type="ECO:0000256" key="11">
    <source>
        <dbReference type="ARBA" id="ARBA00023303"/>
    </source>
</evidence>
<reference evidence="15" key="1">
    <citation type="submission" date="2020-11" db="EMBL/GenBank/DDBJ databases">
        <authorList>
            <person name="Tran Van P."/>
        </authorList>
    </citation>
    <scope>NUCLEOTIDE SEQUENCE</scope>
</reference>
<dbReference type="EMBL" id="OB660071">
    <property type="protein sequence ID" value="CAD7222548.1"/>
    <property type="molecule type" value="Genomic_DNA"/>
</dbReference>
<dbReference type="Pfam" id="PF00023">
    <property type="entry name" value="Ank"/>
    <property type="match status" value="1"/>
</dbReference>
<keyword evidence="4 13" id="KW-0812">Transmembrane</keyword>
<evidence type="ECO:0000256" key="1">
    <source>
        <dbReference type="ARBA" id="ARBA00004141"/>
    </source>
</evidence>
<proteinExistence type="predicted"/>
<dbReference type="PANTHER" id="PTHR47143">
    <property type="entry name" value="TRANSIENT RECEPTOR POTENTIAL CATION CHANNEL PROTEIN PAINLESS"/>
    <property type="match status" value="1"/>
</dbReference>
<evidence type="ECO:0000256" key="9">
    <source>
        <dbReference type="ARBA" id="ARBA00023136"/>
    </source>
</evidence>
<feature type="compositionally biased region" description="Low complexity" evidence="12">
    <location>
        <begin position="16"/>
        <end position="28"/>
    </location>
</feature>
<keyword evidence="8" id="KW-0406">Ion transport</keyword>
<dbReference type="InterPro" id="IPR052076">
    <property type="entry name" value="TRP_cation_channel"/>
</dbReference>
<keyword evidence="7" id="KW-0040">ANK repeat</keyword>
<dbReference type="PROSITE" id="PS50297">
    <property type="entry name" value="ANK_REP_REGION"/>
    <property type="match status" value="5"/>
</dbReference>
<feature type="transmembrane region" description="Helical" evidence="13">
    <location>
        <begin position="842"/>
        <end position="865"/>
    </location>
</feature>
<keyword evidence="2" id="KW-0813">Transport</keyword>
<accession>A0A7R8W4S9</accession>
<evidence type="ECO:0000256" key="13">
    <source>
        <dbReference type="SAM" id="Phobius"/>
    </source>
</evidence>
<sequence length="1153" mass="128772">MKNRSQESDNPPATSANRARPATTDTATAGGFDNLGYALDAQTEGVVHGVANPFVPVPELRVRKETLPPPLVIPNSHQKVHRQTISSPAGLERGDTFDFSKTNNANNLHRVPTISGTLQQTDLLTVPNDVTDIPNLFGQKSKESRLERFQMAAKDLRFRARQQRMSRAIKCQDQSLVQRLVLETIKDLKARNDGTYEKYTLDSALHVAVNTGDLACVYPIAEKVTAVKYCDRDGNTALHLAARKGLQRVLEILLQKEIDASHENRERKTPLILAVENSQWRCVEILVGAGERAVTPADAQAALVSAAIRGNPSIIKCLFKYFDENSSLREEAYSAAFHAAAEHGHPEVLQTLFYKGQVDVNQPDHSGRTALHACAMRSGDTDCLTFLLRKGARINQLDCNKGSALYYAAQRGNVEATRLLLEFNRSVGQLIEPEVHKSLDLGGKGLSSTTETADADSADAMGRTPLHIAALGDHKGCLELLVKRSGALNARDENGRTPLHTACEVTSKECVKVLLDDSETDLNIPDEQGNTPLHIACHQDSPEIISILLDMSAINIHARNLHGETPLHLTAAVETLHARGGEISARNLAGKSVLGIILVKMPQAMRLIMDEMVSTNEEDPESKDLTVSIDFSCFSPTECCTDELVDVNSTDTSNLMEFVNTRQQNLLIHPVPKLICVIKWTKYRSYWLTYMALYITFVIFLSMYQCSFYGYLGYKYLGNTIWDCQQPENSTKGYVHGVCNVYIVSLCMTDVLTVLLVFIELFQIGFSRRGYLQQWENSLQLLVISTVLINQPWTFASDGFHEFQHHVSAFSVLLSWTLLLSTVGRSPGIGLYITMFQKVAMIFFKLILIYFWLIIGSSLAFFILFRDDTTASDHSHYNAYGNPLTSLVKSLIMLTGELEYVDAFSENLAYPGTTHIIFLFFVMLVTLILGNLLIGLSVNNLREICKAADCQRQANLLKLLYNIEEGIHVRRMLSFPAERCEKGKPPVSFKPNDKEERRVFQAVLSSSAGKENKVLHLRLPRDIRDGVMPIIRKFHRDKLRRQSSLLLDQTLRLQMPYASTMAPQMSPQISITVDGASISESNGEEMQSEDSKHLLDGEMVRIRQRLLNLETQSSLIIQRLDMLMGQIGYRRRGSDESYHAGLGAVRYSERSDS</sequence>
<comment type="subcellular location">
    <subcellularLocation>
        <location evidence="1">Membrane</location>
        <topology evidence="1">Multi-pass membrane protein</topology>
    </subcellularLocation>
</comment>
<dbReference type="PANTHER" id="PTHR47143:SF1">
    <property type="entry name" value="ION_TRANS DOMAIN-CONTAINING PROTEIN"/>
    <property type="match status" value="1"/>
</dbReference>
<keyword evidence="11" id="KW-0407">Ion channel</keyword>
<dbReference type="Pfam" id="PF12796">
    <property type="entry name" value="Ank_2"/>
    <property type="match status" value="3"/>
</dbReference>
<feature type="transmembrane region" description="Helical" evidence="13">
    <location>
        <begin position="916"/>
        <end position="936"/>
    </location>
</feature>
<evidence type="ECO:0000256" key="7">
    <source>
        <dbReference type="ARBA" id="ARBA00023043"/>
    </source>
</evidence>
<dbReference type="AlphaFoldDB" id="A0A7R8W4S9"/>
<dbReference type="SUPFAM" id="SSF48403">
    <property type="entry name" value="Ankyrin repeat"/>
    <property type="match status" value="1"/>
</dbReference>
<feature type="transmembrane region" description="Helical" evidence="13">
    <location>
        <begin position="734"/>
        <end position="759"/>
    </location>
</feature>
<dbReference type="GO" id="GO:0005216">
    <property type="term" value="F:monoatomic ion channel activity"/>
    <property type="evidence" value="ECO:0007669"/>
    <property type="project" value="InterPro"/>
</dbReference>
<organism evidence="15">
    <name type="scientific">Cyprideis torosa</name>
    <dbReference type="NCBI Taxonomy" id="163714"/>
    <lineage>
        <taxon>Eukaryota</taxon>
        <taxon>Metazoa</taxon>
        <taxon>Ecdysozoa</taxon>
        <taxon>Arthropoda</taxon>
        <taxon>Crustacea</taxon>
        <taxon>Oligostraca</taxon>
        <taxon>Ostracoda</taxon>
        <taxon>Podocopa</taxon>
        <taxon>Podocopida</taxon>
        <taxon>Cytherocopina</taxon>
        <taxon>Cytheroidea</taxon>
        <taxon>Cytherideidae</taxon>
        <taxon>Cyprideis</taxon>
    </lineage>
</organism>
<evidence type="ECO:0000256" key="4">
    <source>
        <dbReference type="ARBA" id="ARBA00022692"/>
    </source>
</evidence>
<keyword evidence="6 13" id="KW-1133">Transmembrane helix</keyword>
<feature type="domain" description="Ion transport" evidence="14">
    <location>
        <begin position="692"/>
        <end position="944"/>
    </location>
</feature>
<keyword evidence="3" id="KW-0716">Sensory transduction</keyword>
<gene>
    <name evidence="15" type="ORF">CTOB1V02_LOCUS550</name>
</gene>
<keyword evidence="10" id="KW-0325">Glycoprotein</keyword>
<keyword evidence="9 13" id="KW-0472">Membrane</keyword>